<evidence type="ECO:0000256" key="3">
    <source>
        <dbReference type="ARBA" id="ARBA00023242"/>
    </source>
</evidence>
<dbReference type="FunFam" id="1.20.58.1030:FF:000002">
    <property type="entry name" value="DNA replication complex GINS protein SLD5"/>
    <property type="match status" value="1"/>
</dbReference>
<dbReference type="Gene3D" id="1.20.58.1030">
    <property type="match status" value="1"/>
</dbReference>
<gene>
    <name evidence="6" type="primary">Gins4</name>
    <name evidence="6" type="ORF">G6Z78_0011836</name>
</gene>
<dbReference type="InterPro" id="IPR036224">
    <property type="entry name" value="GINS_bundle-like_dom_sf"/>
</dbReference>
<evidence type="ECO:0000259" key="5">
    <source>
        <dbReference type="Pfam" id="PF05916"/>
    </source>
</evidence>
<dbReference type="PANTHER" id="PTHR21206">
    <property type="entry name" value="SLD5 PROTEIN"/>
    <property type="match status" value="1"/>
</dbReference>
<protein>
    <recommendedName>
        <fullName evidence="4">GINS complex subunit 4</fullName>
    </recommendedName>
</protein>
<keyword evidence="7" id="KW-1185">Reference proteome</keyword>
<evidence type="ECO:0000313" key="7">
    <source>
        <dbReference type="Proteomes" id="UP000668214"/>
    </source>
</evidence>
<dbReference type="GO" id="GO:0000811">
    <property type="term" value="C:GINS complex"/>
    <property type="evidence" value="ECO:0007669"/>
    <property type="project" value="TreeGrafter"/>
</dbReference>
<dbReference type="InterPro" id="IPR008591">
    <property type="entry name" value="GINS_Sld5"/>
</dbReference>
<sequence>MEESLEDSLLMDDGDGVGELTAQTVLQEIENAWMNERFAPEILPHQSDLVDCMLQQIAHMEENIKRLDKNDLRALVHRMELDRIKYVISSYLRARLEKIERYTIHILSEEANRSPEEAYLTPGELRFAKEYLANLETFFKTVALQHMPPNFQRFEANKFTIKPNLQAHVFLRANQRVTGIVLPGMLNEELDFEEVQANCTLIIVLKHNRKLKLEYVVLQIKLTFIWTFIYFVTNLPIFCDSILPILSPKVIEILFLYKRL</sequence>
<feature type="domain" description="GINS subunit" evidence="5">
    <location>
        <begin position="60"/>
        <end position="141"/>
    </location>
</feature>
<dbReference type="SUPFAM" id="SSF158573">
    <property type="entry name" value="GINS helical bundle-like"/>
    <property type="match status" value="1"/>
</dbReference>
<organism evidence="6 7">
    <name type="scientific">Pseudoatta argentina</name>
    <dbReference type="NCBI Taxonomy" id="621737"/>
    <lineage>
        <taxon>Eukaryota</taxon>
        <taxon>Metazoa</taxon>
        <taxon>Ecdysozoa</taxon>
        <taxon>Arthropoda</taxon>
        <taxon>Hexapoda</taxon>
        <taxon>Insecta</taxon>
        <taxon>Pterygota</taxon>
        <taxon>Neoptera</taxon>
        <taxon>Endopterygota</taxon>
        <taxon>Hymenoptera</taxon>
        <taxon>Apocrita</taxon>
        <taxon>Aculeata</taxon>
        <taxon>Formicoidea</taxon>
        <taxon>Formicidae</taxon>
        <taxon>Myrmicinae</taxon>
        <taxon>Pseudoatta</taxon>
    </lineage>
</organism>
<dbReference type="InterPro" id="IPR021151">
    <property type="entry name" value="GINS_A"/>
</dbReference>
<dbReference type="EMBL" id="JAANIA010002843">
    <property type="protein sequence ID" value="KAG5309123.1"/>
    <property type="molecule type" value="Genomic_DNA"/>
</dbReference>
<comment type="caution">
    <text evidence="6">The sequence shown here is derived from an EMBL/GenBank/DDBJ whole genome shotgun (WGS) entry which is preliminary data.</text>
</comment>
<evidence type="ECO:0000256" key="4">
    <source>
        <dbReference type="ARBA" id="ARBA00030869"/>
    </source>
</evidence>
<dbReference type="PANTHER" id="PTHR21206:SF0">
    <property type="entry name" value="DNA REPLICATION COMPLEX GINS PROTEIN SLD5"/>
    <property type="match status" value="1"/>
</dbReference>
<evidence type="ECO:0000313" key="6">
    <source>
        <dbReference type="EMBL" id="KAG5309123.1"/>
    </source>
</evidence>
<dbReference type="AlphaFoldDB" id="A0A836JDR2"/>
<dbReference type="Proteomes" id="UP000668214">
    <property type="component" value="Unassembled WGS sequence"/>
</dbReference>
<keyword evidence="2" id="KW-0235">DNA replication</keyword>
<keyword evidence="3" id="KW-0539">Nucleus</keyword>
<proteinExistence type="predicted"/>
<dbReference type="GO" id="GO:0006261">
    <property type="term" value="P:DNA-templated DNA replication"/>
    <property type="evidence" value="ECO:0007669"/>
    <property type="project" value="InterPro"/>
</dbReference>
<dbReference type="Pfam" id="PF05916">
    <property type="entry name" value="Sld5"/>
    <property type="match status" value="1"/>
</dbReference>
<feature type="non-terminal residue" evidence="6">
    <location>
        <position position="260"/>
    </location>
</feature>
<dbReference type="InterPro" id="IPR038749">
    <property type="entry name" value="Sld5_GINS_A"/>
</dbReference>
<dbReference type="CDD" id="cd11711">
    <property type="entry name" value="GINS_A_Sld5"/>
    <property type="match status" value="1"/>
</dbReference>
<feature type="non-terminal residue" evidence="6">
    <location>
        <position position="1"/>
    </location>
</feature>
<evidence type="ECO:0000256" key="2">
    <source>
        <dbReference type="ARBA" id="ARBA00022705"/>
    </source>
</evidence>
<dbReference type="GO" id="GO:0000727">
    <property type="term" value="P:double-strand break repair via break-induced replication"/>
    <property type="evidence" value="ECO:0007669"/>
    <property type="project" value="TreeGrafter"/>
</dbReference>
<reference evidence="6" key="1">
    <citation type="submission" date="2020-02" db="EMBL/GenBank/DDBJ databases">
        <title>Relaxed selection underlies rapid genomic changes in the transitions from sociality to social parasitism in ants.</title>
        <authorList>
            <person name="Bi X."/>
        </authorList>
    </citation>
    <scope>NUCLEOTIDE SEQUENCE</scope>
    <source>
        <strain evidence="6">BGI-DK2014c</strain>
        <tissue evidence="6">Whole body</tissue>
    </source>
</reference>
<accession>A0A836JDR2</accession>
<evidence type="ECO:0000256" key="1">
    <source>
        <dbReference type="ARBA" id="ARBA00004123"/>
    </source>
</evidence>
<comment type="subcellular location">
    <subcellularLocation>
        <location evidence="1">Nucleus</location>
    </subcellularLocation>
</comment>
<name>A0A836JDR2_9HYME</name>